<comment type="caution">
    <text evidence="12">The sequence shown here is derived from an EMBL/GenBank/DDBJ whole genome shotgun (WGS) entry which is preliminary data.</text>
</comment>
<accession>A0ABR8UJ11</accession>
<comment type="similarity">
    <text evidence="2 10">Belongs to the GSP K family.</text>
</comment>
<evidence type="ECO:0000256" key="6">
    <source>
        <dbReference type="ARBA" id="ARBA00022692"/>
    </source>
</evidence>
<organism evidence="12 13">
    <name type="scientific">Luteimonas colneyensis</name>
    <dbReference type="NCBI Taxonomy" id="2762230"/>
    <lineage>
        <taxon>Bacteria</taxon>
        <taxon>Pseudomonadati</taxon>
        <taxon>Pseudomonadota</taxon>
        <taxon>Gammaproteobacteria</taxon>
        <taxon>Lysobacterales</taxon>
        <taxon>Lysobacteraceae</taxon>
        <taxon>Luteimonas</taxon>
    </lineage>
</organism>
<comment type="subcellular location">
    <subcellularLocation>
        <location evidence="1 10">Cell inner membrane</location>
    </subcellularLocation>
</comment>
<protein>
    <recommendedName>
        <fullName evidence="10">Type II secretion system protein K</fullName>
    </recommendedName>
</protein>
<keyword evidence="13" id="KW-1185">Reference proteome</keyword>
<evidence type="ECO:0000256" key="5">
    <source>
        <dbReference type="ARBA" id="ARBA00022519"/>
    </source>
</evidence>
<evidence type="ECO:0000256" key="7">
    <source>
        <dbReference type="ARBA" id="ARBA00022927"/>
    </source>
</evidence>
<dbReference type="InterPro" id="IPR005628">
    <property type="entry name" value="GspK"/>
</dbReference>
<gene>
    <name evidence="12" type="ORF">H9645_08240</name>
</gene>
<evidence type="ECO:0000256" key="3">
    <source>
        <dbReference type="ARBA" id="ARBA00022448"/>
    </source>
</evidence>
<proteinExistence type="inferred from homology"/>
<evidence type="ECO:0000313" key="13">
    <source>
        <dbReference type="Proteomes" id="UP000647183"/>
    </source>
</evidence>
<dbReference type="PANTHER" id="PTHR38831">
    <property type="entry name" value="TYPE II SECRETION SYSTEM PROTEIN K"/>
    <property type="match status" value="1"/>
</dbReference>
<dbReference type="Pfam" id="PF21687">
    <property type="entry name" value="T2SSK_1st"/>
    <property type="match status" value="1"/>
</dbReference>
<dbReference type="PANTHER" id="PTHR38831:SF2">
    <property type="entry name" value="TYPE II SECRETION SYSTEM PROTEIN K"/>
    <property type="match status" value="1"/>
</dbReference>
<evidence type="ECO:0000256" key="2">
    <source>
        <dbReference type="ARBA" id="ARBA00007246"/>
    </source>
</evidence>
<reference evidence="12 13" key="1">
    <citation type="submission" date="2020-08" db="EMBL/GenBank/DDBJ databases">
        <title>A Genomic Blueprint of the Chicken Gut Microbiome.</title>
        <authorList>
            <person name="Gilroy R."/>
            <person name="Ravi A."/>
            <person name="Getino M."/>
            <person name="Pursley I."/>
            <person name="Horton D.L."/>
            <person name="Alikhan N.-F."/>
            <person name="Baker D."/>
            <person name="Gharbi K."/>
            <person name="Hall N."/>
            <person name="Watson M."/>
            <person name="Adriaenssens E.M."/>
            <person name="Foster-Nyarko E."/>
            <person name="Jarju S."/>
            <person name="Secka A."/>
            <person name="Antonio M."/>
            <person name="Oren A."/>
            <person name="Chaudhuri R."/>
            <person name="La Ragione R.M."/>
            <person name="Hildebrand F."/>
            <person name="Pallen M.J."/>
        </authorList>
    </citation>
    <scope>NUCLEOTIDE SEQUENCE [LARGE SCALE GENOMIC DNA]</scope>
    <source>
        <strain evidence="12 13">Sa2BVA3</strain>
    </source>
</reference>
<dbReference type="Proteomes" id="UP000647183">
    <property type="component" value="Unassembled WGS sequence"/>
</dbReference>
<feature type="domain" description="T2SS protein K first SAM-like" evidence="11">
    <location>
        <begin position="95"/>
        <end position="190"/>
    </location>
</feature>
<dbReference type="EMBL" id="JACSQJ010000003">
    <property type="protein sequence ID" value="MBD7988016.1"/>
    <property type="molecule type" value="Genomic_DNA"/>
</dbReference>
<keyword evidence="5 10" id="KW-0997">Cell inner membrane</keyword>
<evidence type="ECO:0000313" key="12">
    <source>
        <dbReference type="EMBL" id="MBD7988016.1"/>
    </source>
</evidence>
<dbReference type="Gene3D" id="1.10.40.60">
    <property type="entry name" value="EpsJ-like"/>
    <property type="match status" value="1"/>
</dbReference>
<sequence>MAMQRGAALVIVMWLVALLTALVGAYAATARIEYMQGRGLHGAVVAESAARAGLEYAMVRVQSGQPEFAWVPDGRPYRWAFGAAEVEVRIVDESGKVDLNAVDAGLLGSLFRVLGAEEGQADAVAAAIVDWRDGDEFTQPMGGAEDSQYAAAGLPYGAKDAPFETVAEVEQVLGMDRALFEAAARHLTVFSGMPQPDARFASGEVLQALGNDPALVLQQREGGEGLAPDLVGAGSGTYSIDSRARLADGRQAVLRAVVRAGGGGLPGSAYVPLAWEEGATPR</sequence>
<name>A0ABR8UJ11_9GAMM</name>
<dbReference type="InterPro" id="IPR038072">
    <property type="entry name" value="GspK_central_sf"/>
</dbReference>
<evidence type="ECO:0000256" key="4">
    <source>
        <dbReference type="ARBA" id="ARBA00022475"/>
    </source>
</evidence>
<dbReference type="RefSeq" id="WP_191729211.1">
    <property type="nucleotide sequence ID" value="NZ_JACSQJ010000003.1"/>
</dbReference>
<evidence type="ECO:0000256" key="10">
    <source>
        <dbReference type="PIRNR" id="PIRNR002786"/>
    </source>
</evidence>
<evidence type="ECO:0000256" key="9">
    <source>
        <dbReference type="ARBA" id="ARBA00023136"/>
    </source>
</evidence>
<keyword evidence="8" id="KW-1133">Transmembrane helix</keyword>
<evidence type="ECO:0000256" key="8">
    <source>
        <dbReference type="ARBA" id="ARBA00022989"/>
    </source>
</evidence>
<evidence type="ECO:0000259" key="11">
    <source>
        <dbReference type="Pfam" id="PF21687"/>
    </source>
</evidence>
<keyword evidence="4 10" id="KW-1003">Cell membrane</keyword>
<keyword evidence="3 10" id="KW-0813">Transport</keyword>
<keyword evidence="7" id="KW-0653">Protein transport</keyword>
<keyword evidence="9 10" id="KW-0472">Membrane</keyword>
<evidence type="ECO:0000256" key="1">
    <source>
        <dbReference type="ARBA" id="ARBA00004533"/>
    </source>
</evidence>
<dbReference type="SUPFAM" id="SSF158544">
    <property type="entry name" value="GspK insert domain-like"/>
    <property type="match status" value="1"/>
</dbReference>
<keyword evidence="6" id="KW-0812">Transmembrane</keyword>
<dbReference type="InterPro" id="IPR049031">
    <property type="entry name" value="T2SSK_SAM-like_1st"/>
</dbReference>
<dbReference type="PIRSF" id="PIRSF002786">
    <property type="entry name" value="XcpX"/>
    <property type="match status" value="1"/>
</dbReference>